<proteinExistence type="predicted"/>
<dbReference type="EMBL" id="OZ035843">
    <property type="protein sequence ID" value="CAL1596637.1"/>
    <property type="molecule type" value="Genomic_DNA"/>
</dbReference>
<reference evidence="2 3" key="1">
    <citation type="submission" date="2024-04" db="EMBL/GenBank/DDBJ databases">
        <authorList>
            <person name="Waldvogel A.-M."/>
            <person name="Schoenle A."/>
        </authorList>
    </citation>
    <scope>NUCLEOTIDE SEQUENCE [LARGE SCALE GENOMIC DNA]</scope>
</reference>
<feature type="compositionally biased region" description="Polar residues" evidence="1">
    <location>
        <begin position="1"/>
        <end position="19"/>
    </location>
</feature>
<organism evidence="2 3">
    <name type="scientific">Knipowitschia caucasica</name>
    <name type="common">Caucasian dwarf goby</name>
    <name type="synonym">Pomatoschistus caucasicus</name>
    <dbReference type="NCBI Taxonomy" id="637954"/>
    <lineage>
        <taxon>Eukaryota</taxon>
        <taxon>Metazoa</taxon>
        <taxon>Chordata</taxon>
        <taxon>Craniata</taxon>
        <taxon>Vertebrata</taxon>
        <taxon>Euteleostomi</taxon>
        <taxon>Actinopterygii</taxon>
        <taxon>Neopterygii</taxon>
        <taxon>Teleostei</taxon>
        <taxon>Neoteleostei</taxon>
        <taxon>Acanthomorphata</taxon>
        <taxon>Gobiaria</taxon>
        <taxon>Gobiiformes</taxon>
        <taxon>Gobioidei</taxon>
        <taxon>Gobiidae</taxon>
        <taxon>Gobiinae</taxon>
        <taxon>Knipowitschia</taxon>
    </lineage>
</organism>
<dbReference type="Proteomes" id="UP001497482">
    <property type="component" value="Chromosome 21"/>
</dbReference>
<evidence type="ECO:0000313" key="2">
    <source>
        <dbReference type="EMBL" id="CAL1596637.1"/>
    </source>
</evidence>
<name>A0AAV2LBA7_KNICA</name>
<accession>A0AAV2LBA7</accession>
<feature type="region of interest" description="Disordered" evidence="1">
    <location>
        <begin position="1"/>
        <end position="42"/>
    </location>
</feature>
<gene>
    <name evidence="2" type="ORF">KC01_LOCUS25287</name>
</gene>
<keyword evidence="3" id="KW-1185">Reference proteome</keyword>
<sequence>MASLYQRFSSGTIETNKSFPNPPEASHLLGQSAEGERAPGRALHQYHLQQDDEDDQGRRQPPVNLLVTHKQHHGQPASRYKPCTALI</sequence>
<evidence type="ECO:0000313" key="3">
    <source>
        <dbReference type="Proteomes" id="UP001497482"/>
    </source>
</evidence>
<protein>
    <submittedName>
        <fullName evidence="2">Uncharacterized protein</fullName>
    </submittedName>
</protein>
<evidence type="ECO:0000256" key="1">
    <source>
        <dbReference type="SAM" id="MobiDB-lite"/>
    </source>
</evidence>
<dbReference type="AlphaFoldDB" id="A0AAV2LBA7"/>